<reference evidence="3" key="1">
    <citation type="journal article" date="2020" name="bioRxiv">
        <title>Comparative genomics of Chlamydomonas.</title>
        <authorList>
            <person name="Craig R.J."/>
            <person name="Hasan A.R."/>
            <person name="Ness R.W."/>
            <person name="Keightley P.D."/>
        </authorList>
    </citation>
    <scope>NUCLEOTIDE SEQUENCE</scope>
    <source>
        <strain evidence="3">CCAP 11/70</strain>
    </source>
</reference>
<gene>
    <name evidence="3" type="ORF">HYH03_004388</name>
</gene>
<feature type="region of interest" description="Disordered" evidence="2">
    <location>
        <begin position="102"/>
        <end position="133"/>
    </location>
</feature>
<evidence type="ECO:0000313" key="4">
    <source>
        <dbReference type="Proteomes" id="UP000612055"/>
    </source>
</evidence>
<dbReference type="Proteomes" id="UP000612055">
    <property type="component" value="Unassembled WGS sequence"/>
</dbReference>
<proteinExistence type="predicted"/>
<feature type="compositionally biased region" description="Pro residues" evidence="2">
    <location>
        <begin position="369"/>
        <end position="378"/>
    </location>
</feature>
<keyword evidence="4" id="KW-1185">Reference proteome</keyword>
<dbReference type="EMBL" id="JAEHOE010000013">
    <property type="protein sequence ID" value="KAG2497649.1"/>
    <property type="molecule type" value="Genomic_DNA"/>
</dbReference>
<comment type="caution">
    <text evidence="3">The sequence shown here is derived from an EMBL/GenBank/DDBJ whole genome shotgun (WGS) entry which is preliminary data.</text>
</comment>
<sequence>MQRELGPWEDLPPHVREILLRAFEAEEQSPADLEDSTTDGATAAETTERQKFAGWLSTACRHALPPHVAVDSGFTCDLAHAGGRALLYRQRTLLVLGGRASGTPSAAPGWPKRHTPDFWVEPGRRRKEGGTAAAVPDAHPLELRDHSRVHSGQELGPLRGPARLLLVAGSRHYDAELPQHRPGSVGLTGLSGGAALPAVEGCAAASYGACVLVHGGITPEGVCSGELRALLMAPDPHRYGEYGVSRVAPVLQDGEAEGWGLGADGGALGGGPGADRAWWQPLAAAGAAAAAKPAAATEPGTSDQTAGAAECADLDGEVPGTSASRPCCPPSARYGHHLVVDRARRRLWLLGGCRVSLRGGGTALTADEAPPPPRPADPQPCLYWATLPEPSMGGADRTAGTSSRDGNGAAAEDGLGLGRGSGASCSPFAGGDAAVRRLRWWRLPLRPELSAAQPSTARNPPHASPPPALPDPLRTAAATCVGGALYVLSSGVAPGPGTAWPATTHAHAKVRQLRAPAPSQPVWLLHRIDPSTGACSLVTPQPPSKDASSSGCSSTVGAAAPAFHEDAVAMADDALPYLYVYGSRGGAAASGAANGTAPSVHAWFEPCLHRLDLAAPGGPRWEAVAGPGAIAGAVVGGSLHVTRQALGAASAGSVVLVGGIQDARRGVESRVQLVLPTVVPPVKPGAAAAAQHQPHPDDLAAARCRRVLAERLRRVAPLEARFAHPDPDPDRPSATCAVALAAALALYSRGGLFDECFLETLEEQEADGDSGGGGCGGGPSRGMTVPGHEPLAVAAAAAWVAGRTAVRPDWDVRFVAQLHDLGRLWEMPSLQRECVRCVARRGAALPLPQLPAALGLAEEVRRAEDAGAPPAPRPTSEAGGGDAALRVGPGSEASVSVGATGARALRALAEQWRKRLARAAASGEITLANLEEVMGAAWSGDAEGGAGCTAGGRFCPRAALRRACEEVAAAQLAQTPGEPAAARQVAVFACRRVGFGLERPLLLQAMRWWDRRLALPAAPRDGATLPQLALLLSQLQDLEAEQRREERRRRCHAQALASAFGGDAPPAKRAKGADGDGAGAGADESLAQGLRAFLLDSLRRRTRAAGALAVLQVFGLTGAAAVPGQASGDAERCHQTSAASPSCGTESPASLPPAVVDELYSKLAALPPAQLLQLPPEFRTPGKLDWSRLERARKAAQQKPACAPAPGKGSGDADAAACSSLARRYAEWRQEQEEQAKRAQGLAS</sequence>
<organism evidence="3 4">
    <name type="scientific">Edaphochlamys debaryana</name>
    <dbReference type="NCBI Taxonomy" id="47281"/>
    <lineage>
        <taxon>Eukaryota</taxon>
        <taxon>Viridiplantae</taxon>
        <taxon>Chlorophyta</taxon>
        <taxon>core chlorophytes</taxon>
        <taxon>Chlorophyceae</taxon>
        <taxon>CS clade</taxon>
        <taxon>Chlamydomonadales</taxon>
        <taxon>Chlamydomonadales incertae sedis</taxon>
        <taxon>Edaphochlamys</taxon>
    </lineage>
</organism>
<evidence type="ECO:0000256" key="2">
    <source>
        <dbReference type="SAM" id="MobiDB-lite"/>
    </source>
</evidence>
<feature type="region of interest" description="Disordered" evidence="2">
    <location>
        <begin position="863"/>
        <end position="895"/>
    </location>
</feature>
<dbReference type="AlphaFoldDB" id="A0A836C3G4"/>
<feature type="region of interest" description="Disordered" evidence="2">
    <location>
        <begin position="1060"/>
        <end position="1081"/>
    </location>
</feature>
<evidence type="ECO:0000256" key="1">
    <source>
        <dbReference type="SAM" id="Coils"/>
    </source>
</evidence>
<feature type="coiled-coil region" evidence="1">
    <location>
        <begin position="1028"/>
        <end position="1055"/>
    </location>
</feature>
<evidence type="ECO:0000313" key="3">
    <source>
        <dbReference type="EMBL" id="KAG2497649.1"/>
    </source>
</evidence>
<feature type="region of interest" description="Disordered" evidence="2">
    <location>
        <begin position="765"/>
        <end position="787"/>
    </location>
</feature>
<feature type="region of interest" description="Disordered" evidence="2">
    <location>
        <begin position="1195"/>
        <end position="1216"/>
    </location>
</feature>
<feature type="compositionally biased region" description="Gly residues" evidence="2">
    <location>
        <begin position="769"/>
        <end position="780"/>
    </location>
</feature>
<name>A0A836C3G4_9CHLO</name>
<feature type="region of interest" description="Disordered" evidence="2">
    <location>
        <begin position="451"/>
        <end position="471"/>
    </location>
</feature>
<feature type="compositionally biased region" description="Polar residues" evidence="2">
    <location>
        <begin position="1135"/>
        <end position="1148"/>
    </location>
</feature>
<accession>A0A836C3G4</accession>
<dbReference type="OrthoDB" id="546553at2759"/>
<keyword evidence="1" id="KW-0175">Coiled coil</keyword>
<protein>
    <submittedName>
        <fullName evidence="3">Uncharacterized protein</fullName>
    </submittedName>
</protein>
<feature type="region of interest" description="Disordered" evidence="2">
    <location>
        <begin position="1131"/>
        <end position="1150"/>
    </location>
</feature>
<feature type="region of interest" description="Disordered" evidence="2">
    <location>
        <begin position="360"/>
        <end position="415"/>
    </location>
</feature>